<protein>
    <submittedName>
        <fullName evidence="2">Uncharacterized protein</fullName>
    </submittedName>
</protein>
<keyword evidence="3" id="KW-1185">Reference proteome</keyword>
<organism evidence="2 3">
    <name type="scientific">Protea cynaroides</name>
    <dbReference type="NCBI Taxonomy" id="273540"/>
    <lineage>
        <taxon>Eukaryota</taxon>
        <taxon>Viridiplantae</taxon>
        <taxon>Streptophyta</taxon>
        <taxon>Embryophyta</taxon>
        <taxon>Tracheophyta</taxon>
        <taxon>Spermatophyta</taxon>
        <taxon>Magnoliopsida</taxon>
        <taxon>Proteales</taxon>
        <taxon>Proteaceae</taxon>
        <taxon>Protea</taxon>
    </lineage>
</organism>
<keyword evidence="1" id="KW-1133">Transmembrane helix</keyword>
<name>A0A9Q0KA35_9MAGN</name>
<sequence>MTHDNFFGSQRVGDVGKGYKEGYKYPLILYLFHFASVAVTLLGFPSHFRVLLWSPRTYLSLLIFLASKGLELARASGGSQASNGLQGPQATVEREASAALTSGALAFEGWWELPPYWVALYVTSTVNLSLLKGFREMYHISDSVVLRAPKPHDKACKLTCTEIVENEALDHMQQGMPVE</sequence>
<comment type="caution">
    <text evidence="2">The sequence shown here is derived from an EMBL/GenBank/DDBJ whole genome shotgun (WGS) entry which is preliminary data.</text>
</comment>
<keyword evidence="1" id="KW-0472">Membrane</keyword>
<reference evidence="2" key="1">
    <citation type="journal article" date="2023" name="Plant J.">
        <title>The genome of the king protea, Protea cynaroides.</title>
        <authorList>
            <person name="Chang J."/>
            <person name="Duong T.A."/>
            <person name="Schoeman C."/>
            <person name="Ma X."/>
            <person name="Roodt D."/>
            <person name="Barker N."/>
            <person name="Li Z."/>
            <person name="Van de Peer Y."/>
            <person name="Mizrachi E."/>
        </authorList>
    </citation>
    <scope>NUCLEOTIDE SEQUENCE</scope>
    <source>
        <tissue evidence="2">Young leaves</tissue>
    </source>
</reference>
<dbReference type="AlphaFoldDB" id="A0A9Q0KA35"/>
<dbReference type="EMBL" id="JAMYWD010000007">
    <property type="protein sequence ID" value="KAJ4966606.1"/>
    <property type="molecule type" value="Genomic_DNA"/>
</dbReference>
<evidence type="ECO:0000313" key="2">
    <source>
        <dbReference type="EMBL" id="KAJ4966606.1"/>
    </source>
</evidence>
<evidence type="ECO:0000313" key="3">
    <source>
        <dbReference type="Proteomes" id="UP001141806"/>
    </source>
</evidence>
<accession>A0A9Q0KA35</accession>
<keyword evidence="1" id="KW-0812">Transmembrane</keyword>
<gene>
    <name evidence="2" type="ORF">NE237_018455</name>
</gene>
<dbReference type="Proteomes" id="UP001141806">
    <property type="component" value="Unassembled WGS sequence"/>
</dbReference>
<feature type="transmembrane region" description="Helical" evidence="1">
    <location>
        <begin position="27"/>
        <end position="44"/>
    </location>
</feature>
<proteinExistence type="predicted"/>
<evidence type="ECO:0000256" key="1">
    <source>
        <dbReference type="SAM" id="Phobius"/>
    </source>
</evidence>